<evidence type="ECO:0000313" key="3">
    <source>
        <dbReference type="Proteomes" id="UP001189429"/>
    </source>
</evidence>
<organism evidence="2 3">
    <name type="scientific">Prorocentrum cordatum</name>
    <dbReference type="NCBI Taxonomy" id="2364126"/>
    <lineage>
        <taxon>Eukaryota</taxon>
        <taxon>Sar</taxon>
        <taxon>Alveolata</taxon>
        <taxon>Dinophyceae</taxon>
        <taxon>Prorocentrales</taxon>
        <taxon>Prorocentraceae</taxon>
        <taxon>Prorocentrum</taxon>
    </lineage>
</organism>
<feature type="domain" description="RNA helicase aquarius N-terminal" evidence="1">
    <location>
        <begin position="2"/>
        <end position="166"/>
    </location>
</feature>
<sequence length="183" mass="21042">MSELLDEFLASLESFGNSEVLGADELAFLERAVELMIDLLDQLPTRRFFRPLLADKHFVVRCKRSKVAQMPEARLFNQLLGITRYYENFEIDDTTGKPLTRREVTDLHYERLQLLQRVCFQDFPDAEAMRQLSMANISALDTREALVQHMSPLPLDVLRVLCAKVCYLDISKDPTLAAMEVAM</sequence>
<protein>
    <recommendedName>
        <fullName evidence="1">RNA helicase aquarius N-terminal domain-containing protein</fullName>
    </recommendedName>
</protein>
<accession>A0ABN9XWZ0</accession>
<reference evidence="2" key="1">
    <citation type="submission" date="2023-10" db="EMBL/GenBank/DDBJ databases">
        <authorList>
            <person name="Chen Y."/>
            <person name="Shah S."/>
            <person name="Dougan E. K."/>
            <person name="Thang M."/>
            <person name="Chan C."/>
        </authorList>
    </citation>
    <scope>NUCLEOTIDE SEQUENCE [LARGE SCALE GENOMIC DNA]</scope>
</reference>
<dbReference type="EMBL" id="CAUYUJ010021113">
    <property type="protein sequence ID" value="CAK0902768.1"/>
    <property type="molecule type" value="Genomic_DNA"/>
</dbReference>
<dbReference type="Proteomes" id="UP001189429">
    <property type="component" value="Unassembled WGS sequence"/>
</dbReference>
<dbReference type="Pfam" id="PF16399">
    <property type="entry name" value="Aquarius_N_1st"/>
    <property type="match status" value="1"/>
</dbReference>
<gene>
    <name evidence="2" type="ORF">PCOR1329_LOCUS79268</name>
</gene>
<proteinExistence type="predicted"/>
<feature type="non-terminal residue" evidence="2">
    <location>
        <position position="183"/>
    </location>
</feature>
<comment type="caution">
    <text evidence="2">The sequence shown here is derived from an EMBL/GenBank/DDBJ whole genome shotgun (WGS) entry which is preliminary data.</text>
</comment>
<keyword evidence="3" id="KW-1185">Reference proteome</keyword>
<dbReference type="InterPro" id="IPR032174">
    <property type="entry name" value="Aquarius_N"/>
</dbReference>
<evidence type="ECO:0000313" key="2">
    <source>
        <dbReference type="EMBL" id="CAK0902768.1"/>
    </source>
</evidence>
<evidence type="ECO:0000259" key="1">
    <source>
        <dbReference type="Pfam" id="PF16399"/>
    </source>
</evidence>
<name>A0ABN9XWZ0_9DINO</name>